<dbReference type="InterPro" id="IPR000835">
    <property type="entry name" value="HTH_MarR-typ"/>
</dbReference>
<dbReference type="Gene3D" id="1.10.10.10">
    <property type="entry name" value="Winged helix-like DNA-binding domain superfamily/Winged helix DNA-binding domain"/>
    <property type="match status" value="1"/>
</dbReference>
<dbReference type="AlphaFoldDB" id="A0A0H5SDU0"/>
<protein>
    <recommendedName>
        <fullName evidence="4">HTH marR-type domain-containing protein</fullName>
    </recommendedName>
</protein>
<dbReference type="Proteomes" id="UP000236497">
    <property type="component" value="Unassembled WGS sequence"/>
</dbReference>
<evidence type="ECO:0000313" key="6">
    <source>
        <dbReference type="Proteomes" id="UP000236497"/>
    </source>
</evidence>
<dbReference type="InterPro" id="IPR036388">
    <property type="entry name" value="WH-like_DNA-bd_sf"/>
</dbReference>
<keyword evidence="6" id="KW-1185">Reference proteome</keyword>
<evidence type="ECO:0000313" key="5">
    <source>
        <dbReference type="EMBL" id="CRZ33567.1"/>
    </source>
</evidence>
<keyword evidence="1" id="KW-0805">Transcription regulation</keyword>
<dbReference type="PRINTS" id="PR00598">
    <property type="entry name" value="HTHMARR"/>
</dbReference>
<evidence type="ECO:0000256" key="2">
    <source>
        <dbReference type="ARBA" id="ARBA00023125"/>
    </source>
</evidence>
<dbReference type="SUPFAM" id="SSF46785">
    <property type="entry name" value="Winged helix' DNA-binding domain"/>
    <property type="match status" value="1"/>
</dbReference>
<name>A0A0H5SDU0_HERHM</name>
<reference evidence="5 6" key="1">
    <citation type="submission" date="2015-06" db="EMBL/GenBank/DDBJ databases">
        <authorList>
            <person name="Wibberg Daniel"/>
        </authorList>
    </citation>
    <scope>NUCLEOTIDE SEQUENCE [LARGE SCALE GENOMIC DNA]</scope>
    <source>
        <strain evidence="5 6">T3/55T</strain>
    </source>
</reference>
<dbReference type="GO" id="GO:0003677">
    <property type="term" value="F:DNA binding"/>
    <property type="evidence" value="ECO:0007669"/>
    <property type="project" value="UniProtKB-KW"/>
</dbReference>
<dbReference type="RefSeq" id="WP_199179138.1">
    <property type="nucleotide sequence ID" value="NZ_CVTD020000008.1"/>
</dbReference>
<evidence type="ECO:0000256" key="1">
    <source>
        <dbReference type="ARBA" id="ARBA00023015"/>
    </source>
</evidence>
<keyword evidence="3" id="KW-0804">Transcription</keyword>
<gene>
    <name evidence="5" type="ORF">HHT355_0359</name>
</gene>
<feature type="domain" description="HTH marR-type" evidence="4">
    <location>
        <begin position="1"/>
        <end position="140"/>
    </location>
</feature>
<dbReference type="PROSITE" id="PS50995">
    <property type="entry name" value="HTH_MARR_2"/>
    <property type="match status" value="1"/>
</dbReference>
<dbReference type="Pfam" id="PF01047">
    <property type="entry name" value="MarR"/>
    <property type="match status" value="1"/>
</dbReference>
<accession>A0A0H5SDU0</accession>
<dbReference type="PANTHER" id="PTHR42756:SF1">
    <property type="entry name" value="TRANSCRIPTIONAL REPRESSOR OF EMRAB OPERON"/>
    <property type="match status" value="1"/>
</dbReference>
<sequence>MKERILEINKLLVEIYEDVIHIEEYAIKTGVFKDLSITEIHTLEAVGLYGSKTMSEVASELNITMGTLTTAIDKLIKKGYVERKRSDVDRRIVNVSLTKKGKLAYRVHEKFHLDMVKAIMNDFTSQEEEVLLCALRKLNNHLKDIYNYSGENQQSQ</sequence>
<dbReference type="InterPro" id="IPR036390">
    <property type="entry name" value="WH_DNA-bd_sf"/>
</dbReference>
<dbReference type="PANTHER" id="PTHR42756">
    <property type="entry name" value="TRANSCRIPTIONAL REGULATOR, MARR"/>
    <property type="match status" value="1"/>
</dbReference>
<evidence type="ECO:0000259" key="4">
    <source>
        <dbReference type="PROSITE" id="PS50995"/>
    </source>
</evidence>
<dbReference type="SMART" id="SM00347">
    <property type="entry name" value="HTH_MARR"/>
    <property type="match status" value="1"/>
</dbReference>
<dbReference type="GO" id="GO:0003700">
    <property type="term" value="F:DNA-binding transcription factor activity"/>
    <property type="evidence" value="ECO:0007669"/>
    <property type="project" value="InterPro"/>
</dbReference>
<organism evidence="5 6">
    <name type="scientific">Herbinix hemicellulosilytica</name>
    <dbReference type="NCBI Taxonomy" id="1564487"/>
    <lineage>
        <taxon>Bacteria</taxon>
        <taxon>Bacillati</taxon>
        <taxon>Bacillota</taxon>
        <taxon>Clostridia</taxon>
        <taxon>Lachnospirales</taxon>
        <taxon>Lachnospiraceae</taxon>
        <taxon>Herbinix</taxon>
    </lineage>
</organism>
<evidence type="ECO:0000256" key="3">
    <source>
        <dbReference type="ARBA" id="ARBA00023163"/>
    </source>
</evidence>
<proteinExistence type="predicted"/>
<keyword evidence="2" id="KW-0238">DNA-binding</keyword>
<dbReference type="EMBL" id="CVTD020000008">
    <property type="protein sequence ID" value="CRZ33567.1"/>
    <property type="molecule type" value="Genomic_DNA"/>
</dbReference>